<dbReference type="RefSeq" id="WP_198617112.1">
    <property type="nucleotide sequence ID" value="NZ_JABANU010000003.1"/>
</dbReference>
<dbReference type="InterPro" id="IPR050638">
    <property type="entry name" value="AA-Vitamin_Transporters"/>
</dbReference>
<dbReference type="PANTHER" id="PTHR32322">
    <property type="entry name" value="INNER MEMBRANE TRANSPORTER"/>
    <property type="match status" value="1"/>
</dbReference>
<feature type="transmembrane region" description="Helical" evidence="7">
    <location>
        <begin position="193"/>
        <end position="214"/>
    </location>
</feature>
<dbReference type="InterPro" id="IPR000620">
    <property type="entry name" value="EamA_dom"/>
</dbReference>
<comment type="similarity">
    <text evidence="2">Belongs to the EamA transporter family.</text>
</comment>
<dbReference type="SUPFAM" id="SSF103481">
    <property type="entry name" value="Multidrug resistance efflux transporter EmrE"/>
    <property type="match status" value="2"/>
</dbReference>
<organism evidence="9 10">
    <name type="scientific">Staphylococcus canis</name>
    <dbReference type="NCBI Taxonomy" id="2724942"/>
    <lineage>
        <taxon>Bacteria</taxon>
        <taxon>Bacillati</taxon>
        <taxon>Bacillota</taxon>
        <taxon>Bacilli</taxon>
        <taxon>Bacillales</taxon>
        <taxon>Staphylococcaceae</taxon>
        <taxon>Staphylococcus</taxon>
    </lineage>
</organism>
<feature type="transmembrane region" description="Helical" evidence="7">
    <location>
        <begin position="137"/>
        <end position="156"/>
    </location>
</feature>
<keyword evidence="5 7" id="KW-1133">Transmembrane helix</keyword>
<feature type="transmembrane region" description="Helical" evidence="7">
    <location>
        <begin position="107"/>
        <end position="125"/>
    </location>
</feature>
<comment type="subcellular location">
    <subcellularLocation>
        <location evidence="1">Cell membrane</location>
        <topology evidence="1">Multi-pass membrane protein</topology>
    </subcellularLocation>
</comment>
<accession>A0ABS0T6F8</accession>
<keyword evidence="4 7" id="KW-0812">Transmembrane</keyword>
<dbReference type="EMBL" id="JABANU010000003">
    <property type="protein sequence ID" value="MBI5974324.1"/>
    <property type="molecule type" value="Genomic_DNA"/>
</dbReference>
<feature type="transmembrane region" description="Helical" evidence="7">
    <location>
        <begin position="257"/>
        <end position="275"/>
    </location>
</feature>
<feature type="transmembrane region" description="Helical" evidence="7">
    <location>
        <begin position="82"/>
        <end position="101"/>
    </location>
</feature>
<gene>
    <name evidence="9" type="ORF">HHH54_01775</name>
</gene>
<proteinExistence type="inferred from homology"/>
<keyword evidence="10" id="KW-1185">Reference proteome</keyword>
<evidence type="ECO:0000313" key="10">
    <source>
        <dbReference type="Proteomes" id="UP000751852"/>
    </source>
</evidence>
<evidence type="ECO:0000256" key="4">
    <source>
        <dbReference type="ARBA" id="ARBA00022692"/>
    </source>
</evidence>
<feature type="domain" description="EamA" evidence="8">
    <location>
        <begin position="164"/>
        <end position="298"/>
    </location>
</feature>
<evidence type="ECO:0000259" key="8">
    <source>
        <dbReference type="Pfam" id="PF00892"/>
    </source>
</evidence>
<sequence length="303" mass="34280">MKASTHEHRRWIGYILVIVGASFWGVGGTVSQWLFQHAELEVPWFVAVRLIISGLLLILIAFLTQGRKVFVIWWDKHAVRQILIYGIFGMLAVQYTFMSSISHGNAAVATLLQYLGPIFIIFYLILTKVTTLGRKEVLAVILAISGTYLLLTNGNIENLQVPMLAIIWGFASAIALAFYTIYPVKLLARWGSLNVVGWAMLIGGIILSFFHPPWDVDLSMWTLETHLYFWFAIIFGTMFAFWFYIESLHYLWPHEAGLLGTIEPLMALLASVVWLNVSFGLWQLLGVCLIILMVVVLSVVKNK</sequence>
<feature type="transmembrane region" description="Helical" evidence="7">
    <location>
        <begin position="42"/>
        <end position="62"/>
    </location>
</feature>
<dbReference type="Proteomes" id="UP000751852">
    <property type="component" value="Unassembled WGS sequence"/>
</dbReference>
<feature type="transmembrane region" description="Helical" evidence="7">
    <location>
        <begin position="12"/>
        <end position="36"/>
    </location>
</feature>
<dbReference type="Pfam" id="PF00892">
    <property type="entry name" value="EamA"/>
    <property type="match status" value="2"/>
</dbReference>
<evidence type="ECO:0000256" key="7">
    <source>
        <dbReference type="SAM" id="Phobius"/>
    </source>
</evidence>
<evidence type="ECO:0000256" key="5">
    <source>
        <dbReference type="ARBA" id="ARBA00022989"/>
    </source>
</evidence>
<feature type="transmembrane region" description="Helical" evidence="7">
    <location>
        <begin position="226"/>
        <end position="245"/>
    </location>
</feature>
<comment type="caution">
    <text evidence="9">The sequence shown here is derived from an EMBL/GenBank/DDBJ whole genome shotgun (WGS) entry which is preliminary data.</text>
</comment>
<reference evidence="9 10" key="1">
    <citation type="submission" date="2020-04" db="EMBL/GenBank/DDBJ databases">
        <title>Staphylococcus species from domestic dog.</title>
        <authorList>
            <person name="Paterson G.K."/>
        </authorList>
    </citation>
    <scope>NUCLEOTIDE SEQUENCE [LARGE SCALE GENOMIC DNA]</scope>
    <source>
        <strain evidence="9 10">H16/1A</strain>
    </source>
</reference>
<evidence type="ECO:0000256" key="6">
    <source>
        <dbReference type="ARBA" id="ARBA00023136"/>
    </source>
</evidence>
<evidence type="ECO:0000256" key="1">
    <source>
        <dbReference type="ARBA" id="ARBA00004651"/>
    </source>
</evidence>
<dbReference type="InterPro" id="IPR037185">
    <property type="entry name" value="EmrE-like"/>
</dbReference>
<feature type="domain" description="EamA" evidence="8">
    <location>
        <begin position="12"/>
        <end position="151"/>
    </location>
</feature>
<name>A0ABS0T6F8_9STAP</name>
<keyword evidence="6 7" id="KW-0472">Membrane</keyword>
<keyword evidence="3" id="KW-1003">Cell membrane</keyword>
<evidence type="ECO:0000256" key="3">
    <source>
        <dbReference type="ARBA" id="ARBA00022475"/>
    </source>
</evidence>
<feature type="transmembrane region" description="Helical" evidence="7">
    <location>
        <begin position="281"/>
        <end position="300"/>
    </location>
</feature>
<evidence type="ECO:0000256" key="2">
    <source>
        <dbReference type="ARBA" id="ARBA00007362"/>
    </source>
</evidence>
<feature type="transmembrane region" description="Helical" evidence="7">
    <location>
        <begin position="162"/>
        <end position="181"/>
    </location>
</feature>
<protein>
    <submittedName>
        <fullName evidence="9">EamA family transporter</fullName>
    </submittedName>
</protein>
<dbReference type="PANTHER" id="PTHR32322:SF18">
    <property type="entry name" value="S-ADENOSYLMETHIONINE_S-ADENOSYLHOMOCYSTEINE TRANSPORTER"/>
    <property type="match status" value="1"/>
</dbReference>
<evidence type="ECO:0000313" key="9">
    <source>
        <dbReference type="EMBL" id="MBI5974324.1"/>
    </source>
</evidence>